<dbReference type="PANTHER" id="PTHR41368">
    <property type="entry name" value="PROTEIN YGHO"/>
    <property type="match status" value="1"/>
</dbReference>
<accession>A0A1H7PL25</accession>
<protein>
    <recommendedName>
        <fullName evidence="1">N-acetyltransferase domain-containing protein</fullName>
    </recommendedName>
</protein>
<dbReference type="EMBL" id="FOBH01000009">
    <property type="protein sequence ID" value="SEL36286.1"/>
    <property type="molecule type" value="Genomic_DNA"/>
</dbReference>
<evidence type="ECO:0000313" key="3">
    <source>
        <dbReference type="Proteomes" id="UP000198620"/>
    </source>
</evidence>
<keyword evidence="3" id="KW-1185">Reference proteome</keyword>
<dbReference type="PANTHER" id="PTHR41368:SF1">
    <property type="entry name" value="PROTEIN YGHO"/>
    <property type="match status" value="1"/>
</dbReference>
<dbReference type="Gene3D" id="3.40.630.30">
    <property type="match status" value="1"/>
</dbReference>
<dbReference type="Proteomes" id="UP000198620">
    <property type="component" value="Unassembled WGS sequence"/>
</dbReference>
<dbReference type="InterPro" id="IPR000182">
    <property type="entry name" value="GNAT_dom"/>
</dbReference>
<dbReference type="STRING" id="1233.SAMN05216387_10962"/>
<reference evidence="2 3" key="1">
    <citation type="submission" date="2016-10" db="EMBL/GenBank/DDBJ databases">
        <authorList>
            <person name="de Groot N.N."/>
        </authorList>
    </citation>
    <scope>NUCLEOTIDE SEQUENCE [LARGE SCALE GENOMIC DNA]</scope>
    <source>
        <strain evidence="2 3">Nv1</strain>
    </source>
</reference>
<dbReference type="GO" id="GO:0016747">
    <property type="term" value="F:acyltransferase activity, transferring groups other than amino-acyl groups"/>
    <property type="evidence" value="ECO:0007669"/>
    <property type="project" value="InterPro"/>
</dbReference>
<feature type="domain" description="N-acetyltransferase" evidence="1">
    <location>
        <begin position="213"/>
        <end position="392"/>
    </location>
</feature>
<dbReference type="AlphaFoldDB" id="A0A1H7PL25"/>
<dbReference type="InterPro" id="IPR039968">
    <property type="entry name" value="BcerS-like"/>
</dbReference>
<dbReference type="SUPFAM" id="SSF55729">
    <property type="entry name" value="Acyl-CoA N-acyltransferases (Nat)"/>
    <property type="match status" value="1"/>
</dbReference>
<organism evidence="2 3">
    <name type="scientific">Nitrosovibrio tenuis</name>
    <dbReference type="NCBI Taxonomy" id="1233"/>
    <lineage>
        <taxon>Bacteria</taxon>
        <taxon>Pseudomonadati</taxon>
        <taxon>Pseudomonadota</taxon>
        <taxon>Betaproteobacteria</taxon>
        <taxon>Nitrosomonadales</taxon>
        <taxon>Nitrosomonadaceae</taxon>
        <taxon>Nitrosovibrio</taxon>
    </lineage>
</organism>
<name>A0A1H7PL25_9PROT</name>
<dbReference type="RefSeq" id="WP_177171848.1">
    <property type="nucleotide sequence ID" value="NZ_FOBH01000009.1"/>
</dbReference>
<dbReference type="InterPro" id="IPR016181">
    <property type="entry name" value="Acyl_CoA_acyltransferase"/>
</dbReference>
<evidence type="ECO:0000259" key="1">
    <source>
        <dbReference type="PROSITE" id="PS51186"/>
    </source>
</evidence>
<evidence type="ECO:0000313" key="2">
    <source>
        <dbReference type="EMBL" id="SEL36286.1"/>
    </source>
</evidence>
<gene>
    <name evidence="2" type="ORF">SAMN05216387_10962</name>
</gene>
<proteinExistence type="predicted"/>
<dbReference type="PROSITE" id="PS51186">
    <property type="entry name" value="GNAT"/>
    <property type="match status" value="1"/>
</dbReference>
<sequence>MQQLEPSSVVVEAAESQSGRVVVRPVTNRRELGVFIDVPWHVYADDPLWVPPLRLERRLHFSKFNPFFEHGEWQAWVAYRDNRPVGRISAQIDQLHRGRYGSDTGHFGLLEAIEDAEVFKWLVNAAEKWLVARHARQISGPFNLSINQECGILVEGFDTPPVVMMPHSRSWYGRMLEEQGFRPQKDLLAYWVDADFEAPRLMSALAERFSRQIRLRALNRGKFSEEIEVLRDIFNDAWSGNWGFVPFTKAEFAELGNSLRLLVPDEAIAIAEVDGIPAAFMVGLPNLNEIFSELDGKLFPFGWARLIKHLRSRKVHTARIPLMGVRRQFQNTPLGAALAFMAIDALRKTGRDWGIRAVELSWILEDNKPMRRMLDSIGCREYKRYRIYGKTL</sequence>